<dbReference type="SMART" id="SM00257">
    <property type="entry name" value="LysM"/>
    <property type="match status" value="2"/>
</dbReference>
<gene>
    <name evidence="4" type="ORF">EV656_102172</name>
</gene>
<sequence length="391" mass="41298">MVTLHRPLRRPVRALMLGLSLMAVASCGSGWDYDFRNLAGGGGSDSLRMETAPRPEPDNRGVISYPNYQVAVARAGDTVGDIAARVGLPEAELAGYNGLPPDAQLRHGEIVALPRRVAEPSPATGATTTGPIRPGDDIDITRLAGDAIDRAEPGNQPARGTAAAPVGTEPIRHKVERGETVYSIARLYNVTVRALADWNGLGADLMVREGQYLLIPVPARQTAAAPAPRLAEEVPGAHSTVTTPPSAAQPLPREESAAPAQTPPSPNMAEDSSARARFAMPVTGSIIREYEKGRNDGLDISGSAGSPVRAAADGTVAAITRDTGQVPILVLRHADNMLSVYANIENISVEKGDRVSRGQQVADLRAGDPAFLHFELRKGFESVDPMPYLTP</sequence>
<name>A0A4R2NVQ4_RHOAD</name>
<dbReference type="OrthoDB" id="9795421at2"/>
<dbReference type="InterPro" id="IPR018392">
    <property type="entry name" value="LysM"/>
</dbReference>
<evidence type="ECO:0000313" key="4">
    <source>
        <dbReference type="EMBL" id="TCP26209.1"/>
    </source>
</evidence>
<feature type="chain" id="PRO_5020640684" evidence="2">
    <location>
        <begin position="26"/>
        <end position="391"/>
    </location>
</feature>
<dbReference type="Proteomes" id="UP000295733">
    <property type="component" value="Unassembled WGS sequence"/>
</dbReference>
<dbReference type="Gene3D" id="3.10.350.10">
    <property type="entry name" value="LysM domain"/>
    <property type="match status" value="1"/>
</dbReference>
<dbReference type="EMBL" id="SLXL01000002">
    <property type="protein sequence ID" value="TCP26209.1"/>
    <property type="molecule type" value="Genomic_DNA"/>
</dbReference>
<feature type="domain" description="LysM" evidence="3">
    <location>
        <begin position="171"/>
        <end position="215"/>
    </location>
</feature>
<dbReference type="AlphaFoldDB" id="A0A4R2NVQ4"/>
<proteinExistence type="predicted"/>
<keyword evidence="2" id="KW-0732">Signal</keyword>
<accession>A0A4R2NVQ4</accession>
<reference evidence="4 5" key="1">
    <citation type="submission" date="2019-03" db="EMBL/GenBank/DDBJ databases">
        <title>Genomic Encyclopedia of Type Strains, Phase IV (KMG-IV): sequencing the most valuable type-strain genomes for metagenomic binning, comparative biology and taxonomic classification.</title>
        <authorList>
            <person name="Goeker M."/>
        </authorList>
    </citation>
    <scope>NUCLEOTIDE SEQUENCE [LARGE SCALE GENOMIC DNA]</scope>
    <source>
        <strain evidence="4 5">DSM 2781</strain>
    </source>
</reference>
<comment type="caution">
    <text evidence="4">The sequence shown here is derived from an EMBL/GenBank/DDBJ whole genome shotgun (WGS) entry which is preliminary data.</text>
</comment>
<feature type="compositionally biased region" description="Basic and acidic residues" evidence="1">
    <location>
        <begin position="47"/>
        <end position="59"/>
    </location>
</feature>
<dbReference type="GO" id="GO:0004222">
    <property type="term" value="F:metalloendopeptidase activity"/>
    <property type="evidence" value="ECO:0007669"/>
    <property type="project" value="TreeGrafter"/>
</dbReference>
<evidence type="ECO:0000256" key="2">
    <source>
        <dbReference type="SAM" id="SignalP"/>
    </source>
</evidence>
<dbReference type="InterPro" id="IPR011055">
    <property type="entry name" value="Dup_hybrid_motif"/>
</dbReference>
<dbReference type="InterPro" id="IPR050570">
    <property type="entry name" value="Cell_wall_metabolism_enzyme"/>
</dbReference>
<dbReference type="Pfam" id="PF01551">
    <property type="entry name" value="Peptidase_M23"/>
    <property type="match status" value="1"/>
</dbReference>
<evidence type="ECO:0000313" key="5">
    <source>
        <dbReference type="Proteomes" id="UP000295733"/>
    </source>
</evidence>
<dbReference type="InterPro" id="IPR036779">
    <property type="entry name" value="LysM_dom_sf"/>
</dbReference>
<dbReference type="InterPro" id="IPR016047">
    <property type="entry name" value="M23ase_b-sheet_dom"/>
</dbReference>
<dbReference type="PROSITE" id="PS51257">
    <property type="entry name" value="PROKAR_LIPOPROTEIN"/>
    <property type="match status" value="1"/>
</dbReference>
<dbReference type="PROSITE" id="PS51782">
    <property type="entry name" value="LYSM"/>
    <property type="match status" value="1"/>
</dbReference>
<feature type="region of interest" description="Disordered" evidence="1">
    <location>
        <begin position="42"/>
        <end position="62"/>
    </location>
</feature>
<dbReference type="CDD" id="cd12797">
    <property type="entry name" value="M23_peptidase"/>
    <property type="match status" value="1"/>
</dbReference>
<organism evidence="4 5">
    <name type="scientific">Rhodovulum adriaticum</name>
    <name type="common">Rhodopseudomonas adriatica</name>
    <dbReference type="NCBI Taxonomy" id="35804"/>
    <lineage>
        <taxon>Bacteria</taxon>
        <taxon>Pseudomonadati</taxon>
        <taxon>Pseudomonadota</taxon>
        <taxon>Alphaproteobacteria</taxon>
        <taxon>Rhodobacterales</taxon>
        <taxon>Paracoccaceae</taxon>
        <taxon>Rhodovulum</taxon>
    </lineage>
</organism>
<feature type="signal peptide" evidence="2">
    <location>
        <begin position="1"/>
        <end position="25"/>
    </location>
</feature>
<keyword evidence="5" id="KW-1185">Reference proteome</keyword>
<evidence type="ECO:0000259" key="3">
    <source>
        <dbReference type="PROSITE" id="PS51782"/>
    </source>
</evidence>
<dbReference type="Gene3D" id="2.70.70.10">
    <property type="entry name" value="Glucose Permease (Domain IIA)"/>
    <property type="match status" value="1"/>
</dbReference>
<dbReference type="Pfam" id="PF01476">
    <property type="entry name" value="LysM"/>
    <property type="match status" value="2"/>
</dbReference>
<dbReference type="SUPFAM" id="SSF51261">
    <property type="entry name" value="Duplicated hybrid motif"/>
    <property type="match status" value="1"/>
</dbReference>
<feature type="region of interest" description="Disordered" evidence="1">
    <location>
        <begin position="226"/>
        <end position="275"/>
    </location>
</feature>
<evidence type="ECO:0000256" key="1">
    <source>
        <dbReference type="SAM" id="MobiDB-lite"/>
    </source>
</evidence>
<dbReference type="PANTHER" id="PTHR21666">
    <property type="entry name" value="PEPTIDASE-RELATED"/>
    <property type="match status" value="1"/>
</dbReference>
<protein>
    <submittedName>
        <fullName evidence="4">LysM domain-containing protein</fullName>
    </submittedName>
</protein>
<dbReference type="CDD" id="cd00118">
    <property type="entry name" value="LysM"/>
    <property type="match status" value="2"/>
</dbReference>
<dbReference type="PANTHER" id="PTHR21666:SF270">
    <property type="entry name" value="MUREIN HYDROLASE ACTIVATOR ENVC"/>
    <property type="match status" value="1"/>
</dbReference>